<dbReference type="Pfam" id="PF00989">
    <property type="entry name" value="PAS"/>
    <property type="match status" value="1"/>
</dbReference>
<evidence type="ECO:0000256" key="17">
    <source>
        <dbReference type="PROSITE-ProRule" id="PRU00169"/>
    </source>
</evidence>
<evidence type="ECO:0000259" key="21">
    <source>
        <dbReference type="PROSITE" id="PS50113"/>
    </source>
</evidence>
<keyword evidence="4" id="KW-1003">Cell membrane</keyword>
<dbReference type="InterPro" id="IPR003594">
    <property type="entry name" value="HATPase_dom"/>
</dbReference>
<dbReference type="Gene3D" id="2.10.70.100">
    <property type="match status" value="1"/>
</dbReference>
<dbReference type="AlphaFoldDB" id="A0A9X1LDV3"/>
<dbReference type="Gene3D" id="3.30.450.40">
    <property type="match status" value="1"/>
</dbReference>
<feature type="modified residue" description="4-aspartylphosphate" evidence="17">
    <location>
        <position position="903"/>
    </location>
</feature>
<evidence type="ECO:0000256" key="11">
    <source>
        <dbReference type="ARBA" id="ARBA00022989"/>
    </source>
</evidence>
<evidence type="ECO:0000256" key="7">
    <source>
        <dbReference type="ARBA" id="ARBA00022692"/>
    </source>
</evidence>
<dbReference type="SUPFAM" id="SSF55785">
    <property type="entry name" value="PYP-like sensor domain (PAS domain)"/>
    <property type="match status" value="3"/>
</dbReference>
<feature type="domain" description="PAS" evidence="20">
    <location>
        <begin position="175"/>
        <end position="223"/>
    </location>
</feature>
<dbReference type="CDD" id="cd00082">
    <property type="entry name" value="HisKA"/>
    <property type="match status" value="1"/>
</dbReference>
<proteinExistence type="predicted"/>
<dbReference type="InterPro" id="IPR000700">
    <property type="entry name" value="PAS-assoc_C"/>
</dbReference>
<name>A0A9X1LDV3_9GAMM</name>
<keyword evidence="8" id="KW-0547">Nucleotide-binding</keyword>
<comment type="subunit">
    <text evidence="14">At low DSF concentrations, interacts with RpfF.</text>
</comment>
<dbReference type="InterPro" id="IPR036890">
    <property type="entry name" value="HATPase_C_sf"/>
</dbReference>
<evidence type="ECO:0000256" key="6">
    <source>
        <dbReference type="ARBA" id="ARBA00022679"/>
    </source>
</evidence>
<dbReference type="GO" id="GO:0006355">
    <property type="term" value="P:regulation of DNA-templated transcription"/>
    <property type="evidence" value="ECO:0007669"/>
    <property type="project" value="InterPro"/>
</dbReference>
<keyword evidence="7" id="KW-0812">Transmembrane</keyword>
<evidence type="ECO:0000259" key="20">
    <source>
        <dbReference type="PROSITE" id="PS50112"/>
    </source>
</evidence>
<accession>A0A9X1LDV3</accession>
<dbReference type="Pfam" id="PF00512">
    <property type="entry name" value="HisKA"/>
    <property type="match status" value="1"/>
</dbReference>
<dbReference type="CDD" id="cd17546">
    <property type="entry name" value="REC_hyHK_CKI1_RcsC-like"/>
    <property type="match status" value="1"/>
</dbReference>
<dbReference type="SUPFAM" id="SSF47384">
    <property type="entry name" value="Homodimeric domain of signal transducing histidine kinase"/>
    <property type="match status" value="1"/>
</dbReference>
<dbReference type="Pfam" id="PF02518">
    <property type="entry name" value="HATPase_c"/>
    <property type="match status" value="1"/>
</dbReference>
<dbReference type="SMART" id="SM00388">
    <property type="entry name" value="HisKA"/>
    <property type="match status" value="1"/>
</dbReference>
<dbReference type="CDD" id="cd00130">
    <property type="entry name" value="PAS"/>
    <property type="match status" value="2"/>
</dbReference>
<sequence>MSIVMTQRRTVQTLKDLHEVTADNTLSLDSKLQKILQVGVAQFSLPFGLISSIKGDRYRVEYSQTPNGEVLPGTEFELGDTYCVHTLQSDAPTSYFHTALSDIKEHPCYQNFGLEAYIGVVIYVGGERWGTLNFSSPDPKEAAFGEDDDEIMKLLAQWVGNEMTRHQDESRLKEAERHQRLILEAIHEGLFGVDLEGRIRFANPAASQMLGYAPDDMLGQSIFTVLGGSTLSTQTPSAVLQPVLQPIQDTLQTGKTRSVSGQRFYRRNDTSFACEYTCIALRSESGALDGAVISFQDRTEQLQSEQAILEQKTLFESLFVNAPEAVVLVGANRKIKMVNPAFTSLFGYVLEDVVELSSEILYSDNDDFVRQGQAYHMAGSDVLDRNRVSYKDKQGQHFCAETIGSIIRHPDGSLGGYIAHIRDVRERLSFEQKMLDTHLRLSIAADAAGIGVWKLDLQTGHLDWDDWMYRLYGVAPDEKVAPWQVWEASVYPEEKRKLKAIIADLQGCQVKMRGQGSSLIIDELDVDFRISRQDDQIRYLKSNASLMFNSDGIATYIIGVNIDITSQKETEVMLRKASEQALAASKAKSDFLATMSHEIRTPLNGVLGMAELLASSALSEEQSERLKILQESGNGLLGLINDLLDFSKIEAGQLSMECVDFDLEKALYDVICLLTVKAEKKGIELRLAYQEDCPRYFVGDVYRIKQIATNLIGNAIKFTHEGHVSVYVEGTTENNGVTSLTLRVEDTGVGIEESAQSALFSAFTQADSTITRKFGGTGLGLAITKQLIGLMQGEIHLQSQLGKGSTFTVTLALPESHSTLPSVQPPSRYNALQESLSSEGMLGGSASGHGHRGRVLVVEDMKTNMAVAQGILTKLGCEVIAAQDGAMGVELWEAHHPDLILMDLHMPVMDGLTAMRHIRQSEKQKKGKRVPILALTADILAKTVTEVSRAGGDGLIPKPFNQKEIIVMLDNWLPVQEQHVFQNLSDVVLDEAVLEELKTVLEDDFYTLVDAFFADADRIMDFFESLVSSGAEKDSEGICHSAHSLKSISRSMGAWRLSDMAQYMEHESREGGVTLLPEKLHAIRTCYVETKTALQEKVKNL</sequence>
<dbReference type="InterPro" id="IPR013767">
    <property type="entry name" value="PAS_fold"/>
</dbReference>
<keyword evidence="11" id="KW-1133">Transmembrane helix</keyword>
<dbReference type="InterPro" id="IPR003661">
    <property type="entry name" value="HisK_dim/P_dom"/>
</dbReference>
<dbReference type="PANTHER" id="PTHR45339">
    <property type="entry name" value="HYBRID SIGNAL TRANSDUCTION HISTIDINE KINASE J"/>
    <property type="match status" value="1"/>
</dbReference>
<evidence type="ECO:0000313" key="24">
    <source>
        <dbReference type="Proteomes" id="UP001139095"/>
    </source>
</evidence>
<evidence type="ECO:0000256" key="1">
    <source>
        <dbReference type="ARBA" id="ARBA00000085"/>
    </source>
</evidence>
<evidence type="ECO:0000256" key="13">
    <source>
        <dbReference type="ARBA" id="ARBA00023136"/>
    </source>
</evidence>
<dbReference type="RefSeq" id="WP_226752820.1">
    <property type="nucleotide sequence ID" value="NZ_JAJATW010000001.1"/>
</dbReference>
<dbReference type="EMBL" id="JAJATW010000001">
    <property type="protein sequence ID" value="MCB5160438.1"/>
    <property type="molecule type" value="Genomic_DNA"/>
</dbReference>
<evidence type="ECO:0000256" key="12">
    <source>
        <dbReference type="ARBA" id="ARBA00023012"/>
    </source>
</evidence>
<organism evidence="23 24">
    <name type="scientific">Marinomonas algarum</name>
    <dbReference type="NCBI Taxonomy" id="2883105"/>
    <lineage>
        <taxon>Bacteria</taxon>
        <taxon>Pseudomonadati</taxon>
        <taxon>Pseudomonadota</taxon>
        <taxon>Gammaproteobacteria</taxon>
        <taxon>Oceanospirillales</taxon>
        <taxon>Oceanospirillaceae</taxon>
        <taxon>Marinomonas</taxon>
    </lineage>
</organism>
<keyword evidence="12" id="KW-0902">Two-component regulatory system</keyword>
<dbReference type="Pfam" id="PF13426">
    <property type="entry name" value="PAS_9"/>
    <property type="match status" value="1"/>
</dbReference>
<dbReference type="InterPro" id="IPR008207">
    <property type="entry name" value="Sig_transdc_His_kin_Hpt_dom"/>
</dbReference>
<evidence type="ECO:0000256" key="9">
    <source>
        <dbReference type="ARBA" id="ARBA00022777"/>
    </source>
</evidence>
<evidence type="ECO:0000256" key="4">
    <source>
        <dbReference type="ARBA" id="ARBA00022475"/>
    </source>
</evidence>
<keyword evidence="24" id="KW-1185">Reference proteome</keyword>
<dbReference type="EC" id="2.7.13.3" evidence="3"/>
<dbReference type="SMART" id="SM00091">
    <property type="entry name" value="PAS"/>
    <property type="match status" value="3"/>
</dbReference>
<evidence type="ECO:0000256" key="5">
    <source>
        <dbReference type="ARBA" id="ARBA00022553"/>
    </source>
</evidence>
<dbReference type="GO" id="GO:0005886">
    <property type="term" value="C:plasma membrane"/>
    <property type="evidence" value="ECO:0007669"/>
    <property type="project" value="UniProtKB-SubCell"/>
</dbReference>
<evidence type="ECO:0000256" key="3">
    <source>
        <dbReference type="ARBA" id="ARBA00012438"/>
    </source>
</evidence>
<dbReference type="SMART" id="SM00086">
    <property type="entry name" value="PAC"/>
    <property type="match status" value="3"/>
</dbReference>
<gene>
    <name evidence="23" type="ORF">LG368_00730</name>
</gene>
<evidence type="ECO:0000256" key="14">
    <source>
        <dbReference type="ARBA" id="ARBA00064003"/>
    </source>
</evidence>
<dbReference type="Gene3D" id="3.30.565.10">
    <property type="entry name" value="Histidine kinase-like ATPase, C-terminal domain"/>
    <property type="match status" value="1"/>
</dbReference>
<dbReference type="PANTHER" id="PTHR45339:SF1">
    <property type="entry name" value="HYBRID SIGNAL TRANSDUCTION HISTIDINE KINASE J"/>
    <property type="match status" value="1"/>
</dbReference>
<dbReference type="InterPro" id="IPR001789">
    <property type="entry name" value="Sig_transdc_resp-reg_receiver"/>
</dbReference>
<dbReference type="Pfam" id="PF08447">
    <property type="entry name" value="PAS_3"/>
    <property type="match status" value="1"/>
</dbReference>
<protein>
    <recommendedName>
        <fullName evidence="15">Sensory/regulatory protein RpfC</fullName>
        <ecNumber evidence="3">2.7.13.3</ecNumber>
    </recommendedName>
</protein>
<dbReference type="FunFam" id="1.10.287.130:FF:000002">
    <property type="entry name" value="Two-component osmosensing histidine kinase"/>
    <property type="match status" value="1"/>
</dbReference>
<dbReference type="SMART" id="SM00387">
    <property type="entry name" value="HATPase_c"/>
    <property type="match status" value="1"/>
</dbReference>
<evidence type="ECO:0000256" key="2">
    <source>
        <dbReference type="ARBA" id="ARBA00004651"/>
    </source>
</evidence>
<dbReference type="Gene3D" id="3.30.450.20">
    <property type="entry name" value="PAS domain"/>
    <property type="match status" value="3"/>
</dbReference>
<feature type="domain" description="Histidine kinase" evidence="18">
    <location>
        <begin position="594"/>
        <end position="815"/>
    </location>
</feature>
<keyword evidence="6" id="KW-0808">Transferase</keyword>
<dbReference type="InterPro" id="IPR005467">
    <property type="entry name" value="His_kinase_dom"/>
</dbReference>
<comment type="catalytic activity">
    <reaction evidence="1">
        <text>ATP + protein L-histidine = ADP + protein N-phospho-L-histidine.</text>
        <dbReference type="EC" id="2.7.13.3"/>
    </reaction>
</comment>
<evidence type="ECO:0000259" key="18">
    <source>
        <dbReference type="PROSITE" id="PS50109"/>
    </source>
</evidence>
<dbReference type="PROSITE" id="PS50113">
    <property type="entry name" value="PAC"/>
    <property type="match status" value="1"/>
</dbReference>
<dbReference type="InterPro" id="IPR011006">
    <property type="entry name" value="CheY-like_superfamily"/>
</dbReference>
<evidence type="ECO:0000256" key="15">
    <source>
        <dbReference type="ARBA" id="ARBA00068150"/>
    </source>
</evidence>
<dbReference type="PROSITE" id="PS50894">
    <property type="entry name" value="HPT"/>
    <property type="match status" value="1"/>
</dbReference>
<dbReference type="SUPFAM" id="SSF47226">
    <property type="entry name" value="Histidine-containing phosphotransfer domain, HPT domain"/>
    <property type="match status" value="1"/>
</dbReference>
<dbReference type="SMART" id="SM00448">
    <property type="entry name" value="REC"/>
    <property type="match status" value="1"/>
</dbReference>
<evidence type="ECO:0000259" key="22">
    <source>
        <dbReference type="PROSITE" id="PS50894"/>
    </source>
</evidence>
<dbReference type="FunFam" id="3.30.565.10:FF:000010">
    <property type="entry name" value="Sensor histidine kinase RcsC"/>
    <property type="match status" value="1"/>
</dbReference>
<dbReference type="Gene3D" id="1.20.120.160">
    <property type="entry name" value="HPT domain"/>
    <property type="match status" value="1"/>
</dbReference>
<dbReference type="Pfam" id="PF00072">
    <property type="entry name" value="Response_reg"/>
    <property type="match status" value="1"/>
</dbReference>
<dbReference type="PROSITE" id="PS50109">
    <property type="entry name" value="HIS_KIN"/>
    <property type="match status" value="1"/>
</dbReference>
<evidence type="ECO:0000256" key="10">
    <source>
        <dbReference type="ARBA" id="ARBA00022840"/>
    </source>
</evidence>
<evidence type="ECO:0000256" key="16">
    <source>
        <dbReference type="PROSITE-ProRule" id="PRU00110"/>
    </source>
</evidence>
<dbReference type="InterPro" id="IPR003018">
    <property type="entry name" value="GAF"/>
</dbReference>
<dbReference type="GO" id="GO:0000155">
    <property type="term" value="F:phosphorelay sensor kinase activity"/>
    <property type="evidence" value="ECO:0007669"/>
    <property type="project" value="InterPro"/>
</dbReference>
<dbReference type="InterPro" id="IPR004358">
    <property type="entry name" value="Sig_transdc_His_kin-like_C"/>
</dbReference>
<dbReference type="InterPro" id="IPR036641">
    <property type="entry name" value="HPT_dom_sf"/>
</dbReference>
<dbReference type="PROSITE" id="PS50110">
    <property type="entry name" value="RESPONSE_REGULATORY"/>
    <property type="match status" value="1"/>
</dbReference>
<dbReference type="NCBIfam" id="TIGR00229">
    <property type="entry name" value="sensory_box"/>
    <property type="match status" value="2"/>
</dbReference>
<feature type="domain" description="Response regulatory" evidence="19">
    <location>
        <begin position="854"/>
        <end position="973"/>
    </location>
</feature>
<reference evidence="23" key="1">
    <citation type="submission" date="2021-10" db="EMBL/GenBank/DDBJ databases">
        <title>Marinomonas pontica sp. nov., isolated from the Black Sea.</title>
        <authorList>
            <person name="Zhao L.-H."/>
            <person name="Xue J.-H."/>
        </authorList>
    </citation>
    <scope>NUCLEOTIDE SEQUENCE</scope>
    <source>
        <strain evidence="23">E8</strain>
    </source>
</reference>
<dbReference type="InterPro" id="IPR035965">
    <property type="entry name" value="PAS-like_dom_sf"/>
</dbReference>
<keyword evidence="9" id="KW-0418">Kinase</keyword>
<dbReference type="Pfam" id="PF01627">
    <property type="entry name" value="Hpt"/>
    <property type="match status" value="1"/>
</dbReference>
<dbReference type="Pfam" id="PF01590">
    <property type="entry name" value="GAF"/>
    <property type="match status" value="1"/>
</dbReference>
<evidence type="ECO:0000259" key="19">
    <source>
        <dbReference type="PROSITE" id="PS50110"/>
    </source>
</evidence>
<dbReference type="Proteomes" id="UP001139095">
    <property type="component" value="Unassembled WGS sequence"/>
</dbReference>
<dbReference type="CDD" id="cd16922">
    <property type="entry name" value="HATPase_EvgS-ArcB-TorS-like"/>
    <property type="match status" value="1"/>
</dbReference>
<keyword evidence="13" id="KW-0472">Membrane</keyword>
<feature type="modified residue" description="Phosphohistidine" evidence="16">
    <location>
        <position position="1043"/>
    </location>
</feature>
<dbReference type="PRINTS" id="PR00344">
    <property type="entry name" value="BCTRLSENSOR"/>
</dbReference>
<keyword evidence="5 17" id="KW-0597">Phosphoprotein</keyword>
<evidence type="ECO:0000256" key="8">
    <source>
        <dbReference type="ARBA" id="ARBA00022741"/>
    </source>
</evidence>
<dbReference type="InterPro" id="IPR013655">
    <property type="entry name" value="PAS_fold_3"/>
</dbReference>
<dbReference type="InterPro" id="IPR029016">
    <property type="entry name" value="GAF-like_dom_sf"/>
</dbReference>
<evidence type="ECO:0000313" key="23">
    <source>
        <dbReference type="EMBL" id="MCB5160438.1"/>
    </source>
</evidence>
<dbReference type="InterPro" id="IPR001610">
    <property type="entry name" value="PAC"/>
</dbReference>
<comment type="subcellular location">
    <subcellularLocation>
        <location evidence="2">Cell membrane</location>
        <topology evidence="2">Multi-pass membrane protein</topology>
    </subcellularLocation>
</comment>
<dbReference type="InterPro" id="IPR000014">
    <property type="entry name" value="PAS"/>
</dbReference>
<dbReference type="PROSITE" id="PS50112">
    <property type="entry name" value="PAS"/>
    <property type="match status" value="2"/>
</dbReference>
<dbReference type="SUPFAM" id="SSF55781">
    <property type="entry name" value="GAF domain-like"/>
    <property type="match status" value="1"/>
</dbReference>
<keyword evidence="10" id="KW-0067">ATP-binding</keyword>
<dbReference type="InterPro" id="IPR036097">
    <property type="entry name" value="HisK_dim/P_sf"/>
</dbReference>
<feature type="domain" description="HPt" evidence="22">
    <location>
        <begin position="1001"/>
        <end position="1097"/>
    </location>
</feature>
<dbReference type="GO" id="GO:0005524">
    <property type="term" value="F:ATP binding"/>
    <property type="evidence" value="ECO:0007669"/>
    <property type="project" value="UniProtKB-KW"/>
</dbReference>
<comment type="caution">
    <text evidence="23">The sequence shown here is derived from an EMBL/GenBank/DDBJ whole genome shotgun (WGS) entry which is preliminary data.</text>
</comment>
<dbReference type="Gene3D" id="1.10.287.130">
    <property type="match status" value="1"/>
</dbReference>
<feature type="domain" description="PAS" evidence="20">
    <location>
        <begin position="311"/>
        <end position="380"/>
    </location>
</feature>
<dbReference type="SUPFAM" id="SSF55874">
    <property type="entry name" value="ATPase domain of HSP90 chaperone/DNA topoisomerase II/histidine kinase"/>
    <property type="match status" value="1"/>
</dbReference>
<dbReference type="SUPFAM" id="SSF52172">
    <property type="entry name" value="CheY-like"/>
    <property type="match status" value="1"/>
</dbReference>
<feature type="domain" description="PAC" evidence="21">
    <location>
        <begin position="524"/>
        <end position="576"/>
    </location>
</feature>
<dbReference type="Gene3D" id="3.40.50.2300">
    <property type="match status" value="1"/>
</dbReference>